<dbReference type="InterPro" id="IPR001296">
    <property type="entry name" value="Glyco_trans_1"/>
</dbReference>
<dbReference type="KEGG" id="nwr:E3U44_08415"/>
<dbReference type="HAMAP" id="MF_00484">
    <property type="entry name" value="Glycogen_synth"/>
    <property type="match status" value="1"/>
</dbReference>
<sequence>MYKILFASSEVHPLIKTGGLADVAGTLPVELAHLGQDVGIILPAYPACKTRLENLTEVACLQIPSAPEPVRILKSQLPEGPNPIWLVDSPEHFDRPGNPYVDENGQDWPDNAARFATFCQAIVAFANHPALGRQPDIIHCNDWQTGLLPPLLTQAKNRPATLFTIHNLSYQGVFPRQQFKALKLPPRWWSPDALEFHHQFSFIKGGLVFADWLTTVSPTYAQEILTPEFGCGLDGVLRRRTERLTGILNGADYQHWDPAHDSFLEKPYNQSCWPHKAFNKLALQRHYGLLEDETIPLLGFVGRLVEQKGIDLILRALPELLSEKIQVVFLGQGDEDYENALRQLASRYPQQMGLSIHYDERLAHGIQAGADIFLMPSRFEPCGLTQLYALRYGTVPIVRCTGGLSDTVVDATEENLRRGRATGFIFTEPTPSRLLATIQRALTLYNQRSLWRQLALTGMEQDFSWQASAKAYLNLYRRLVPS</sequence>
<dbReference type="Pfam" id="PF00534">
    <property type="entry name" value="Glycos_transf_1"/>
    <property type="match status" value="1"/>
</dbReference>
<evidence type="ECO:0000256" key="6">
    <source>
        <dbReference type="ARBA" id="ARBA00019935"/>
    </source>
</evidence>
<evidence type="ECO:0000259" key="12">
    <source>
        <dbReference type="Pfam" id="PF00534"/>
    </source>
</evidence>
<evidence type="ECO:0000256" key="1">
    <source>
        <dbReference type="ARBA" id="ARBA00001478"/>
    </source>
</evidence>
<dbReference type="SUPFAM" id="SSF53756">
    <property type="entry name" value="UDP-Glycosyltransferase/glycogen phosphorylase"/>
    <property type="match status" value="1"/>
</dbReference>
<proteinExistence type="inferred from homology"/>
<keyword evidence="7 11" id="KW-0328">Glycosyltransferase</keyword>
<dbReference type="GO" id="GO:0004373">
    <property type="term" value="F:alpha-1,4-glucan glucosyltransferase (UDP-glucose donor) activity"/>
    <property type="evidence" value="ECO:0007669"/>
    <property type="project" value="InterPro"/>
</dbReference>
<comment type="catalytic activity">
    <reaction evidence="1 11">
        <text>[(1-&gt;4)-alpha-D-glucosyl](n) + ADP-alpha-D-glucose = [(1-&gt;4)-alpha-D-glucosyl](n+1) + ADP + H(+)</text>
        <dbReference type="Rhea" id="RHEA:18189"/>
        <dbReference type="Rhea" id="RHEA-COMP:9584"/>
        <dbReference type="Rhea" id="RHEA-COMP:9587"/>
        <dbReference type="ChEBI" id="CHEBI:15378"/>
        <dbReference type="ChEBI" id="CHEBI:15444"/>
        <dbReference type="ChEBI" id="CHEBI:57498"/>
        <dbReference type="ChEBI" id="CHEBI:456216"/>
        <dbReference type="EC" id="2.4.1.21"/>
    </reaction>
</comment>
<dbReference type="GO" id="GO:0005978">
    <property type="term" value="P:glycogen biosynthetic process"/>
    <property type="evidence" value="ECO:0007669"/>
    <property type="project" value="UniProtKB-UniRule"/>
</dbReference>
<dbReference type="RefSeq" id="WP_134357725.1">
    <property type="nucleotide sequence ID" value="NZ_CP038033.1"/>
</dbReference>
<evidence type="ECO:0000259" key="13">
    <source>
        <dbReference type="Pfam" id="PF08323"/>
    </source>
</evidence>
<comment type="pathway">
    <text evidence="3 11">Glycan biosynthesis; glycogen biosynthesis.</text>
</comment>
<dbReference type="UniPathway" id="UPA00164"/>
<evidence type="ECO:0000256" key="2">
    <source>
        <dbReference type="ARBA" id="ARBA00002764"/>
    </source>
</evidence>
<feature type="domain" description="Starch synthase catalytic" evidence="13">
    <location>
        <begin position="3"/>
        <end position="238"/>
    </location>
</feature>
<dbReference type="AlphaFoldDB" id="A0A4P7BWQ3"/>
<keyword evidence="15" id="KW-1185">Reference proteome</keyword>
<evidence type="ECO:0000256" key="11">
    <source>
        <dbReference type="HAMAP-Rule" id="MF_00484"/>
    </source>
</evidence>
<dbReference type="PANTHER" id="PTHR45825:SF11">
    <property type="entry name" value="ALPHA AMYLASE DOMAIN-CONTAINING PROTEIN"/>
    <property type="match status" value="1"/>
</dbReference>
<comment type="function">
    <text evidence="2 11">Synthesizes alpha-1,4-glucan chains using ADP-glucose.</text>
</comment>
<dbReference type="CDD" id="cd03791">
    <property type="entry name" value="GT5_Glycogen_synthase_DULL1-like"/>
    <property type="match status" value="1"/>
</dbReference>
<evidence type="ECO:0000313" key="14">
    <source>
        <dbReference type="EMBL" id="QBQ54528.1"/>
    </source>
</evidence>
<dbReference type="NCBIfam" id="TIGR02095">
    <property type="entry name" value="glgA"/>
    <property type="match status" value="1"/>
</dbReference>
<name>A0A4P7BWQ3_9GAMM</name>
<dbReference type="PANTHER" id="PTHR45825">
    <property type="entry name" value="GRANULE-BOUND STARCH SYNTHASE 1, CHLOROPLASTIC/AMYLOPLASTIC"/>
    <property type="match status" value="1"/>
</dbReference>
<evidence type="ECO:0000256" key="10">
    <source>
        <dbReference type="ARBA" id="ARBA00031722"/>
    </source>
</evidence>
<feature type="binding site" evidence="11">
    <location>
        <position position="16"/>
    </location>
    <ligand>
        <name>ADP-alpha-D-glucose</name>
        <dbReference type="ChEBI" id="CHEBI:57498"/>
    </ligand>
</feature>
<evidence type="ECO:0000256" key="9">
    <source>
        <dbReference type="ARBA" id="ARBA00023056"/>
    </source>
</evidence>
<dbReference type="Pfam" id="PF08323">
    <property type="entry name" value="Glyco_transf_5"/>
    <property type="match status" value="1"/>
</dbReference>
<evidence type="ECO:0000256" key="5">
    <source>
        <dbReference type="ARBA" id="ARBA00012588"/>
    </source>
</evidence>
<evidence type="ECO:0000256" key="8">
    <source>
        <dbReference type="ARBA" id="ARBA00022679"/>
    </source>
</evidence>
<dbReference type="OrthoDB" id="9808590at2"/>
<dbReference type="EC" id="2.4.1.21" evidence="5 11"/>
<dbReference type="Gene3D" id="3.40.50.2000">
    <property type="entry name" value="Glycogen Phosphorylase B"/>
    <property type="match status" value="2"/>
</dbReference>
<dbReference type="InterPro" id="IPR011835">
    <property type="entry name" value="GS/SS"/>
</dbReference>
<feature type="domain" description="Glycosyl transferase family 1" evidence="12">
    <location>
        <begin position="291"/>
        <end position="452"/>
    </location>
</feature>
<evidence type="ECO:0000256" key="7">
    <source>
        <dbReference type="ARBA" id="ARBA00022676"/>
    </source>
</evidence>
<comment type="similarity">
    <text evidence="4 11">Belongs to the glycosyltransferase 1 family. Bacterial/plant glycogen synthase subfamily.</text>
</comment>
<dbReference type="GO" id="GO:0009011">
    <property type="term" value="F:alpha-1,4-glucan glucosyltransferase (ADP-glucose donor) activity"/>
    <property type="evidence" value="ECO:0007669"/>
    <property type="project" value="UniProtKB-UniRule"/>
</dbReference>
<evidence type="ECO:0000256" key="3">
    <source>
        <dbReference type="ARBA" id="ARBA00004964"/>
    </source>
</evidence>
<gene>
    <name evidence="11 14" type="primary">glgA</name>
    <name evidence="14" type="ORF">E3U44_08415</name>
</gene>
<accession>A0A4P7BWQ3</accession>
<dbReference type="Proteomes" id="UP000294325">
    <property type="component" value="Chromosome"/>
</dbReference>
<protein>
    <recommendedName>
        <fullName evidence="6 11">Glycogen synthase</fullName>
        <ecNumber evidence="5 11">2.4.1.21</ecNumber>
    </recommendedName>
    <alternativeName>
        <fullName evidence="10 11">Starch [bacterial glycogen] synthase</fullName>
    </alternativeName>
</protein>
<dbReference type="EMBL" id="CP038033">
    <property type="protein sequence ID" value="QBQ54528.1"/>
    <property type="molecule type" value="Genomic_DNA"/>
</dbReference>
<keyword evidence="9 11" id="KW-0320">Glycogen biosynthesis</keyword>
<dbReference type="InterPro" id="IPR013534">
    <property type="entry name" value="Starch_synth_cat_dom"/>
</dbReference>
<organism evidence="14 15">
    <name type="scientific">Nitrosococcus wardiae</name>
    <dbReference type="NCBI Taxonomy" id="1814290"/>
    <lineage>
        <taxon>Bacteria</taxon>
        <taxon>Pseudomonadati</taxon>
        <taxon>Pseudomonadota</taxon>
        <taxon>Gammaproteobacteria</taxon>
        <taxon>Chromatiales</taxon>
        <taxon>Chromatiaceae</taxon>
        <taxon>Nitrosococcus</taxon>
    </lineage>
</organism>
<dbReference type="NCBIfam" id="NF001899">
    <property type="entry name" value="PRK00654.1-2"/>
    <property type="match status" value="1"/>
</dbReference>
<evidence type="ECO:0000256" key="4">
    <source>
        <dbReference type="ARBA" id="ARBA00010281"/>
    </source>
</evidence>
<reference evidence="14 15" key="1">
    <citation type="submission" date="2019-03" db="EMBL/GenBank/DDBJ databases">
        <title>The genome sequence of Nitrosococcus wardiae strain D1FHST reveals the archetypal metabolic capacity of ammonia-oxidizing Gammaproteobacteria.</title>
        <authorList>
            <person name="Wang L."/>
            <person name="Lim C.K."/>
            <person name="Hanson T.E."/>
            <person name="Dang H."/>
            <person name="Klotz M.G."/>
        </authorList>
    </citation>
    <scope>NUCLEOTIDE SEQUENCE [LARGE SCALE GENOMIC DNA]</scope>
    <source>
        <strain evidence="14 15">D1FHS</strain>
    </source>
</reference>
<keyword evidence="8 11" id="KW-0808">Transferase</keyword>
<evidence type="ECO:0000313" key="15">
    <source>
        <dbReference type="Proteomes" id="UP000294325"/>
    </source>
</evidence>